<evidence type="ECO:0000256" key="1">
    <source>
        <dbReference type="ARBA" id="ARBA00004167"/>
    </source>
</evidence>
<dbReference type="GO" id="GO:0008233">
    <property type="term" value="F:peptidase activity"/>
    <property type="evidence" value="ECO:0007669"/>
    <property type="project" value="UniProtKB-KW"/>
</dbReference>
<dbReference type="GO" id="GO:0006508">
    <property type="term" value="P:proteolysis"/>
    <property type="evidence" value="ECO:0007669"/>
    <property type="project" value="UniProtKB-KW"/>
</dbReference>
<evidence type="ECO:0000256" key="3">
    <source>
        <dbReference type="ARBA" id="ARBA00022692"/>
    </source>
</evidence>
<dbReference type="NCBIfam" id="TIGR01933">
    <property type="entry name" value="hflK"/>
    <property type="match status" value="1"/>
</dbReference>
<organism evidence="9 10">
    <name type="scientific">OM182 bacterium</name>
    <dbReference type="NCBI Taxonomy" id="2510334"/>
    <lineage>
        <taxon>Bacteria</taxon>
        <taxon>Pseudomonadati</taxon>
        <taxon>Pseudomonadota</taxon>
        <taxon>Gammaproteobacteria</taxon>
        <taxon>OMG group</taxon>
        <taxon>OM182 clade</taxon>
    </lineage>
</organism>
<feature type="region of interest" description="Disordered" evidence="7">
    <location>
        <begin position="344"/>
        <end position="372"/>
    </location>
</feature>
<dbReference type="EMBL" id="SHAG01000008">
    <property type="protein sequence ID" value="RZO76743.1"/>
    <property type="molecule type" value="Genomic_DNA"/>
</dbReference>
<evidence type="ECO:0000313" key="10">
    <source>
        <dbReference type="Proteomes" id="UP000316199"/>
    </source>
</evidence>
<dbReference type="InterPro" id="IPR020980">
    <property type="entry name" value="Membrane_HflK_N"/>
</dbReference>
<dbReference type="Pfam" id="PF01145">
    <property type="entry name" value="Band_7"/>
    <property type="match status" value="1"/>
</dbReference>
<dbReference type="InterPro" id="IPR010201">
    <property type="entry name" value="HflK"/>
</dbReference>
<dbReference type="AlphaFoldDB" id="A0A520S2N5"/>
<feature type="region of interest" description="Disordered" evidence="7">
    <location>
        <begin position="1"/>
        <end position="27"/>
    </location>
</feature>
<keyword evidence="3 6" id="KW-0812">Transmembrane</keyword>
<dbReference type="CDD" id="cd03404">
    <property type="entry name" value="SPFH_HflK"/>
    <property type="match status" value="1"/>
</dbReference>
<evidence type="ECO:0000256" key="5">
    <source>
        <dbReference type="ARBA" id="ARBA00023136"/>
    </source>
</evidence>
<name>A0A520S2N5_9GAMM</name>
<keyword evidence="9" id="KW-0645">Protease</keyword>
<comment type="similarity">
    <text evidence="2 6">Belongs to the band 7/mec-2 family. HflK subfamily.</text>
</comment>
<evidence type="ECO:0000313" key="9">
    <source>
        <dbReference type="EMBL" id="RZO76743.1"/>
    </source>
</evidence>
<evidence type="ECO:0000259" key="8">
    <source>
        <dbReference type="SMART" id="SM00244"/>
    </source>
</evidence>
<evidence type="ECO:0000256" key="6">
    <source>
        <dbReference type="RuleBase" id="RU364113"/>
    </source>
</evidence>
<proteinExistence type="inferred from homology"/>
<feature type="compositionally biased region" description="Low complexity" evidence="7">
    <location>
        <begin position="349"/>
        <end position="366"/>
    </location>
</feature>
<dbReference type="InterPro" id="IPR036013">
    <property type="entry name" value="Band_7/SPFH_dom_sf"/>
</dbReference>
<dbReference type="InterPro" id="IPR001107">
    <property type="entry name" value="Band_7"/>
</dbReference>
<accession>A0A520S2N5</accession>
<sequence>MAWNEPGGGKDRDPWGNGGDQGPPDLDEAFRKLQNSLSQMFGGKSSIGGSGGSAKPINFNIVGLGILLLVLIYLGLGVYQVDEQEKGVVLRFGKLTPEIIMPGLHWNPPLIDRVLIENVTRVRSRPHDSEMLTEDENIVKVKMTVQYVISDIRKYKLQVKSPDQSLYQSTESALRHVVGSTEMHQVLTEGRAQLASDVRERIQTYMERYGTGIQVTQVNIEETAPPDAVRAAFDDVIKAREDEVRLRNEADAYANQVIPEARGEAQRYLEQAEGYKQSRIAEATGEADRFNKLYVEYELAPEVTRERIYLDTIESVMRSSTKVMIDVEGGNNLLYLPLDKIMQQNQAPSESTSSERTSSLDKSSSNSRRDRR</sequence>
<comment type="subunit">
    <text evidence="6">HflC and HflK may interact to form a multimeric complex.</text>
</comment>
<dbReference type="SUPFAM" id="SSF117892">
    <property type="entry name" value="Band 7/SPFH domain"/>
    <property type="match status" value="1"/>
</dbReference>
<dbReference type="Gene3D" id="3.30.479.30">
    <property type="entry name" value="Band 7 domain"/>
    <property type="match status" value="1"/>
</dbReference>
<feature type="domain" description="Band 7" evidence="8">
    <location>
        <begin position="76"/>
        <end position="237"/>
    </location>
</feature>
<evidence type="ECO:0000256" key="2">
    <source>
        <dbReference type="ARBA" id="ARBA00006971"/>
    </source>
</evidence>
<dbReference type="Pfam" id="PF12221">
    <property type="entry name" value="HflK_N"/>
    <property type="match status" value="1"/>
</dbReference>
<reference evidence="9 10" key="1">
    <citation type="submission" date="2019-02" db="EMBL/GenBank/DDBJ databases">
        <title>Prokaryotic population dynamics and viral predation in marine succession experiment using metagenomics: the confinement effect.</title>
        <authorList>
            <person name="Haro-Moreno J.M."/>
            <person name="Rodriguez-Valera F."/>
            <person name="Lopez-Perez M."/>
        </authorList>
    </citation>
    <scope>NUCLEOTIDE SEQUENCE [LARGE SCALE GENOMIC DNA]</scope>
    <source>
        <strain evidence="9">MED-G157</strain>
    </source>
</reference>
<dbReference type="Proteomes" id="UP000316199">
    <property type="component" value="Unassembled WGS sequence"/>
</dbReference>
<protein>
    <recommendedName>
        <fullName evidence="6">Protein HflK</fullName>
    </recommendedName>
</protein>
<feature type="transmembrane region" description="Helical" evidence="6">
    <location>
        <begin position="57"/>
        <end position="76"/>
    </location>
</feature>
<comment type="function">
    <text evidence="6">HflC and HflK could encode or regulate a protease.</text>
</comment>
<comment type="subcellular location">
    <subcellularLocation>
        <location evidence="1">Membrane</location>
        <topology evidence="1">Single-pass membrane protein</topology>
    </subcellularLocation>
</comment>
<dbReference type="SMART" id="SM00244">
    <property type="entry name" value="PHB"/>
    <property type="match status" value="1"/>
</dbReference>
<dbReference type="PANTHER" id="PTHR43327:SF2">
    <property type="entry name" value="MODULATOR OF FTSH PROTEASE HFLK"/>
    <property type="match status" value="1"/>
</dbReference>
<evidence type="ECO:0000256" key="7">
    <source>
        <dbReference type="SAM" id="MobiDB-lite"/>
    </source>
</evidence>
<dbReference type="PANTHER" id="PTHR43327">
    <property type="entry name" value="STOMATIN-LIKE PROTEIN 2, MITOCHONDRIAL"/>
    <property type="match status" value="1"/>
</dbReference>
<evidence type="ECO:0000256" key="4">
    <source>
        <dbReference type="ARBA" id="ARBA00022989"/>
    </source>
</evidence>
<gene>
    <name evidence="9" type="primary">hflK</name>
    <name evidence="9" type="ORF">EVA68_03380</name>
</gene>
<dbReference type="InterPro" id="IPR050710">
    <property type="entry name" value="Band7/mec-2_domain"/>
</dbReference>
<dbReference type="GO" id="GO:0016020">
    <property type="term" value="C:membrane"/>
    <property type="evidence" value="ECO:0007669"/>
    <property type="project" value="UniProtKB-SubCell"/>
</dbReference>
<keyword evidence="4 6" id="KW-1133">Transmembrane helix</keyword>
<comment type="caution">
    <text evidence="9">The sequence shown here is derived from an EMBL/GenBank/DDBJ whole genome shotgun (WGS) entry which is preliminary data.</text>
</comment>
<keyword evidence="9" id="KW-0378">Hydrolase</keyword>
<keyword evidence="5 6" id="KW-0472">Membrane</keyword>